<dbReference type="Pfam" id="PF00106">
    <property type="entry name" value="adh_short"/>
    <property type="match status" value="1"/>
</dbReference>
<evidence type="ECO:0000256" key="1">
    <source>
        <dbReference type="ARBA" id="ARBA00006484"/>
    </source>
</evidence>
<evidence type="ECO:0000256" key="4">
    <source>
        <dbReference type="RuleBase" id="RU000363"/>
    </source>
</evidence>
<reference evidence="6" key="1">
    <citation type="journal article" date="2017" name="Nat. Ecol. Evol.">
        <title>Genome expansion and lineage-specific genetic innovations in the forest pathogenic fungi Armillaria.</title>
        <authorList>
            <person name="Sipos G."/>
            <person name="Prasanna A.N."/>
            <person name="Walter M.C."/>
            <person name="O'Connor E."/>
            <person name="Balint B."/>
            <person name="Krizsan K."/>
            <person name="Kiss B."/>
            <person name="Hess J."/>
            <person name="Varga T."/>
            <person name="Slot J."/>
            <person name="Riley R."/>
            <person name="Boka B."/>
            <person name="Rigling D."/>
            <person name="Barry K."/>
            <person name="Lee J."/>
            <person name="Mihaltcheva S."/>
            <person name="LaButti K."/>
            <person name="Lipzen A."/>
            <person name="Waldron R."/>
            <person name="Moloney N.M."/>
            <person name="Sperisen C."/>
            <person name="Kredics L."/>
            <person name="Vagvoelgyi C."/>
            <person name="Patrignani A."/>
            <person name="Fitzpatrick D."/>
            <person name="Nagy I."/>
            <person name="Doyle S."/>
            <person name="Anderson J.B."/>
            <person name="Grigoriev I.V."/>
            <person name="Gueldener U."/>
            <person name="Muensterkoetter M."/>
            <person name="Nagy L.G."/>
        </authorList>
    </citation>
    <scope>NUCLEOTIDE SEQUENCE [LARGE SCALE GENOMIC DNA]</scope>
    <source>
        <strain evidence="6">C18/9</strain>
    </source>
</reference>
<dbReference type="CDD" id="cd05374">
    <property type="entry name" value="17beta-HSD-like_SDR_c"/>
    <property type="match status" value="1"/>
</dbReference>
<dbReference type="SUPFAM" id="SSF51735">
    <property type="entry name" value="NAD(P)-binding Rossmann-fold domains"/>
    <property type="match status" value="1"/>
</dbReference>
<proteinExistence type="inferred from homology"/>
<gene>
    <name evidence="5" type="ORF">ARMOST_09537</name>
</gene>
<evidence type="ECO:0000313" key="5">
    <source>
        <dbReference type="EMBL" id="SJL06201.1"/>
    </source>
</evidence>
<comment type="similarity">
    <text evidence="1 4">Belongs to the short-chain dehydrogenases/reductases (SDR) family.</text>
</comment>
<organism evidence="5 6">
    <name type="scientific">Armillaria ostoyae</name>
    <name type="common">Armillaria root rot fungus</name>
    <dbReference type="NCBI Taxonomy" id="47428"/>
    <lineage>
        <taxon>Eukaryota</taxon>
        <taxon>Fungi</taxon>
        <taxon>Dikarya</taxon>
        <taxon>Basidiomycota</taxon>
        <taxon>Agaricomycotina</taxon>
        <taxon>Agaricomycetes</taxon>
        <taxon>Agaricomycetidae</taxon>
        <taxon>Agaricales</taxon>
        <taxon>Marasmiineae</taxon>
        <taxon>Physalacriaceae</taxon>
        <taxon>Armillaria</taxon>
    </lineage>
</organism>
<dbReference type="PRINTS" id="PR00080">
    <property type="entry name" value="SDRFAMILY"/>
</dbReference>
<protein>
    <recommendedName>
        <fullName evidence="7">Short-chain alcohol dehydrogenase</fullName>
    </recommendedName>
</protein>
<dbReference type="Proteomes" id="UP000219338">
    <property type="component" value="Unassembled WGS sequence"/>
</dbReference>
<dbReference type="PRINTS" id="PR00081">
    <property type="entry name" value="GDHRDH"/>
</dbReference>
<evidence type="ECO:0000256" key="2">
    <source>
        <dbReference type="ARBA" id="ARBA00022857"/>
    </source>
</evidence>
<dbReference type="AlphaFoldDB" id="A0A284RBR3"/>
<dbReference type="OrthoDB" id="1274115at2759"/>
<dbReference type="InterPro" id="IPR002347">
    <property type="entry name" value="SDR_fam"/>
</dbReference>
<sequence length="277" mass="29995">MSKTIFITGTSSGIGLATVKLFYTKGWNVVGTLRDTSRENPLKSLDPSRMLLVQMDVAEPNSIGPAIAAAIRNFSKVDLLVNSAGYGQSGIFEMISPEQARRQFDVNVFGVMDVTRAFLPHLRIGGGGIINISSGAGVFTLPMLSMYCASKFALEGFTEALSYELASQKIFVKSVIPHGGVTSTKFNATSAAVTPMDPTKTPSYADYAAKTMKAYERMSAARTTSADEVADVIYVAATDGTDKLRYFAGNDTRGFIKAQYESTSDDEYVQYMRSFFA</sequence>
<evidence type="ECO:0000313" key="6">
    <source>
        <dbReference type="Proteomes" id="UP000219338"/>
    </source>
</evidence>
<dbReference type="STRING" id="47428.A0A284RBR3"/>
<dbReference type="GO" id="GO:0016491">
    <property type="term" value="F:oxidoreductase activity"/>
    <property type="evidence" value="ECO:0007669"/>
    <property type="project" value="UniProtKB-KW"/>
</dbReference>
<dbReference type="EMBL" id="FUEG01000006">
    <property type="protein sequence ID" value="SJL06201.1"/>
    <property type="molecule type" value="Genomic_DNA"/>
</dbReference>
<keyword evidence="6" id="KW-1185">Reference proteome</keyword>
<evidence type="ECO:0008006" key="7">
    <source>
        <dbReference type="Google" id="ProtNLM"/>
    </source>
</evidence>
<keyword evidence="3" id="KW-0560">Oxidoreductase</keyword>
<dbReference type="InterPro" id="IPR051911">
    <property type="entry name" value="SDR_oxidoreductase"/>
</dbReference>
<accession>A0A284RBR3</accession>
<dbReference type="Gene3D" id="3.40.50.720">
    <property type="entry name" value="NAD(P)-binding Rossmann-like Domain"/>
    <property type="match status" value="1"/>
</dbReference>
<dbReference type="PANTHER" id="PTHR43976:SF16">
    <property type="entry name" value="SHORT-CHAIN DEHYDROGENASE_REDUCTASE FAMILY PROTEIN"/>
    <property type="match status" value="1"/>
</dbReference>
<dbReference type="PANTHER" id="PTHR43976">
    <property type="entry name" value="SHORT CHAIN DEHYDROGENASE"/>
    <property type="match status" value="1"/>
</dbReference>
<dbReference type="InterPro" id="IPR020904">
    <property type="entry name" value="Sc_DH/Rdtase_CS"/>
</dbReference>
<keyword evidence="2" id="KW-0521">NADP</keyword>
<dbReference type="PROSITE" id="PS00061">
    <property type="entry name" value="ADH_SHORT"/>
    <property type="match status" value="1"/>
</dbReference>
<dbReference type="OMA" id="GVWRAAN"/>
<name>A0A284RBR3_ARMOS</name>
<evidence type="ECO:0000256" key="3">
    <source>
        <dbReference type="ARBA" id="ARBA00023002"/>
    </source>
</evidence>
<dbReference type="InterPro" id="IPR036291">
    <property type="entry name" value="NAD(P)-bd_dom_sf"/>
</dbReference>